<dbReference type="EMBL" id="OU963862">
    <property type="protein sequence ID" value="CAH0382338.1"/>
    <property type="molecule type" value="Genomic_DNA"/>
</dbReference>
<dbReference type="SUPFAM" id="SSF53098">
    <property type="entry name" value="Ribonuclease H-like"/>
    <property type="match status" value="1"/>
</dbReference>
<sequence length="1432" mass="166914">MIKAVDSSFQEMFVFEVTHQSTTNDIISFLIAVRKEVITFLSHVLRTSGCQFKLSLALECEYEHLVTKERKVIQHTADILSLLTESDVESKFDTSVSKILRAETEFETNKSQWTIITCNRLIITLYRFIPLTGGGNCTLEKIKSCKSIVNVKDGGNRCFMYAICGNFLKAKDRCKMTNYEKNAELKKRYKWLEFPMKLDSIPEFEKINNISINVFTFDSSTSSIYPLRIARRELQDHRDLFFYDSHFMLISKFDAFISNMKDVKQIRNVYCKRCLQRFPARKKRDEHFAYCSGIVVRNGSPESTIPRLILEKNAVTEIHSPPEESFRICILLGQEEDDYDWTTFRHSNMSVQDVNRFEKQNPVFNISLFSFNGMNANVIPLKTTSTLDVSSKIQKDLLMIRTEQGTFFHIIHDLSRLLSSQYTSHNGKRFYCRRCLSSYTSEERLENHLELCKDNPIGKAIVPRKGSEESILTFKKYQQRQHIPVILYVDFETLLKPIDEQYGANLTSVRYQKHEASAFCLYTVSTYEPDKQPIVYRGPDAAQVCLKYIEAEVDHAFDLYKINKPMNITPLERFKTLSNAKDCFICGGKFNGDAVIDHDHFTGEVRGVAHSRCNLLYKRPTFVPVNAHNLPYDLSGLLQGMAGSQQAITVIPTTEEKYIAVFRKTTKGNEYRFIDTYRFMQSSLKNLIDIQTEDTFQHTKKHFPSNLLSLLRRKCVYPYDYMKSWETYEETTLPKIEDFYNHLNKEELTEEDYQHAQAVWRESKVKNLGEYTDLYVKADCLFLADIFEKFRSTFEREYHLDPAWSLTLPSFGLQAFLSTSKVKIELLTDLNQIFMFHKGVRGGFACVTHRYSEALNKYLGHTLTEGDCSKQIILLDACNLYGYAMSQYLPMHSFTWMTKAELNTFDVVKTNNNDPWGFLLEVDLHYPKTLHDLHADLPFCPEVKTPPRSSQTKLLATLWDKKNYVIHSRALKQAVQHGLIITKIHRGIKFRQLPFVRGFVEKTTKLRQQSKNAFEKDLFKLLVNSQFGKFLESVQKRMDVEVVTNSQRFRKIVRDNFFKKASIFNRDLAAAHRSRKYVKYDKPIFIAQAILDIAKEHIYHFWYDVLKPRYGEDITLLLTDTDSLLFELRNHDFYEDMLTYIDEFDTSDYPKNHPAYSEKNKKVIGKFKEEYNAVPVKTFVGLRAKMYAIESIDDEKKRAKGIKKSVVKNEITIQDYKDCLFSKKDFTHEQRSIVSKKLVMYSIKTKKKSLSTFDDKRVILRDGISSLPHGHYAVENHRSLQKRVHEELLQMIPPCIKMETSDCKKRTTRKNSARRTKRKNTSIEEDKEVKKRRVLRSEEEGTIKDEDVNSGTSRKRKIFADSEHVSKKNKSSLPDHDEAGNTLKLVNEEGKWKVVNDAVVKQEDLFEVKTEPMIEEKQEDPLDLSMEVKKEV</sequence>
<dbReference type="InterPro" id="IPR043502">
    <property type="entry name" value="DNA/RNA_pol_sf"/>
</dbReference>
<dbReference type="Pfam" id="PF02945">
    <property type="entry name" value="Endonuclease_7"/>
    <property type="match status" value="1"/>
</dbReference>
<feature type="compositionally biased region" description="Basic and acidic residues" evidence="1">
    <location>
        <begin position="1321"/>
        <end position="1347"/>
    </location>
</feature>
<dbReference type="PANTHER" id="PTHR31511:SF12">
    <property type="entry name" value="RHO TERMINATION FACTOR N-TERMINAL DOMAIN-CONTAINING PROTEIN"/>
    <property type="match status" value="1"/>
</dbReference>
<gene>
    <name evidence="2" type="ORF">BEMITA_LOCUS1890</name>
</gene>
<name>A0A9N9ZYL7_BEMTA</name>
<dbReference type="InterPro" id="IPR012337">
    <property type="entry name" value="RNaseH-like_sf"/>
</dbReference>
<dbReference type="InterPro" id="IPR038563">
    <property type="entry name" value="Endonuclease_7_sf"/>
</dbReference>
<dbReference type="SUPFAM" id="SSF54060">
    <property type="entry name" value="His-Me finger endonucleases"/>
    <property type="match status" value="1"/>
</dbReference>
<dbReference type="PANTHER" id="PTHR31511">
    <property type="entry name" value="PROTEIN CBG23764"/>
    <property type="match status" value="1"/>
</dbReference>
<evidence type="ECO:0008006" key="4">
    <source>
        <dbReference type="Google" id="ProtNLM"/>
    </source>
</evidence>
<evidence type="ECO:0000313" key="3">
    <source>
        <dbReference type="Proteomes" id="UP001152759"/>
    </source>
</evidence>
<dbReference type="GO" id="GO:0042575">
    <property type="term" value="C:DNA polymerase complex"/>
    <property type="evidence" value="ECO:0007669"/>
    <property type="project" value="UniProtKB-ARBA"/>
</dbReference>
<proteinExistence type="predicted"/>
<dbReference type="Proteomes" id="UP001152759">
    <property type="component" value="Chromosome 1"/>
</dbReference>
<protein>
    <recommendedName>
        <fullName evidence="4">DNA-directed DNA polymerase</fullName>
    </recommendedName>
</protein>
<evidence type="ECO:0000256" key="1">
    <source>
        <dbReference type="SAM" id="MobiDB-lite"/>
    </source>
</evidence>
<reference evidence="2" key="1">
    <citation type="submission" date="2021-12" db="EMBL/GenBank/DDBJ databases">
        <authorList>
            <person name="King R."/>
        </authorList>
    </citation>
    <scope>NUCLEOTIDE SEQUENCE</scope>
</reference>
<dbReference type="InterPro" id="IPR044925">
    <property type="entry name" value="His-Me_finger_sf"/>
</dbReference>
<keyword evidence="3" id="KW-1185">Reference proteome</keyword>
<dbReference type="KEGG" id="btab:109038237"/>
<evidence type="ECO:0000313" key="2">
    <source>
        <dbReference type="EMBL" id="CAH0382338.1"/>
    </source>
</evidence>
<organism evidence="2 3">
    <name type="scientific">Bemisia tabaci</name>
    <name type="common">Sweetpotato whitefly</name>
    <name type="synonym">Aleurodes tabaci</name>
    <dbReference type="NCBI Taxonomy" id="7038"/>
    <lineage>
        <taxon>Eukaryota</taxon>
        <taxon>Metazoa</taxon>
        <taxon>Ecdysozoa</taxon>
        <taxon>Arthropoda</taxon>
        <taxon>Hexapoda</taxon>
        <taxon>Insecta</taxon>
        <taxon>Pterygota</taxon>
        <taxon>Neoptera</taxon>
        <taxon>Paraneoptera</taxon>
        <taxon>Hemiptera</taxon>
        <taxon>Sternorrhyncha</taxon>
        <taxon>Aleyrodoidea</taxon>
        <taxon>Aleyrodidae</taxon>
        <taxon>Aleyrodinae</taxon>
        <taxon>Bemisia</taxon>
    </lineage>
</organism>
<feature type="region of interest" description="Disordered" evidence="1">
    <location>
        <begin position="1302"/>
        <end position="1387"/>
    </location>
</feature>
<dbReference type="GO" id="GO:0071897">
    <property type="term" value="P:DNA biosynthetic process"/>
    <property type="evidence" value="ECO:0007669"/>
    <property type="project" value="UniProtKB-ARBA"/>
</dbReference>
<feature type="compositionally biased region" description="Basic residues" evidence="1">
    <location>
        <begin position="1306"/>
        <end position="1320"/>
    </location>
</feature>
<dbReference type="InterPro" id="IPR004211">
    <property type="entry name" value="Endonuclease_7"/>
</dbReference>
<accession>A0A9N9ZYL7</accession>
<dbReference type="Gene3D" id="3.40.1800.10">
    <property type="entry name" value="His-Me finger endonucleases"/>
    <property type="match status" value="1"/>
</dbReference>
<dbReference type="SUPFAM" id="SSF56672">
    <property type="entry name" value="DNA/RNA polymerases"/>
    <property type="match status" value="1"/>
</dbReference>